<protein>
    <recommendedName>
        <fullName evidence="2">Phage tail protein</fullName>
    </recommendedName>
</protein>
<name>A0AAU8DY63_9PSED</name>
<sequence>MSAKAGKLSVGEDERVVYEDGKPVKVILSGREVPLVPVKGRMHVDITVGGEFVETIESKSLDFIWSRKNPDVVGFFLDVTYEKGYLRISGDELETGKAYAISDALTEVNIRFKLEGIQTPESFNPVGTLTIREATENSIDGQMSFSFKGSVQDGGKETNFRCNAFSLNIAD</sequence>
<gene>
    <name evidence="1" type="ORF">ABVN21_17250</name>
</gene>
<proteinExistence type="predicted"/>
<dbReference type="RefSeq" id="WP_339554083.1">
    <property type="nucleotide sequence ID" value="NZ_CP159258.1"/>
</dbReference>
<dbReference type="EMBL" id="CP159258">
    <property type="protein sequence ID" value="XCG72503.1"/>
    <property type="molecule type" value="Genomic_DNA"/>
</dbReference>
<organism evidence="1">
    <name type="scientific">Pseudomonas sp. MYb327</name>
    <dbReference type="NCBI Taxonomy" id="2745230"/>
    <lineage>
        <taxon>Bacteria</taxon>
        <taxon>Pseudomonadati</taxon>
        <taxon>Pseudomonadota</taxon>
        <taxon>Gammaproteobacteria</taxon>
        <taxon>Pseudomonadales</taxon>
        <taxon>Pseudomonadaceae</taxon>
        <taxon>Pseudomonas</taxon>
    </lineage>
</organism>
<dbReference type="AlphaFoldDB" id="A0AAU8DY63"/>
<accession>A0AAU8DY63</accession>
<evidence type="ECO:0000313" key="1">
    <source>
        <dbReference type="EMBL" id="XCG72503.1"/>
    </source>
</evidence>
<reference evidence="1" key="1">
    <citation type="submission" date="2024-06" db="EMBL/GenBank/DDBJ databases">
        <title>The Caenorhabditis elegans bacterial microbiome influences microsporidia infection through nutrient limitation and inhibiting parasite invasion.</title>
        <authorList>
            <person name="Tamim El Jarkass H."/>
            <person name="Castelblanco S."/>
            <person name="Kaur M."/>
            <person name="Wan Y.C."/>
            <person name="Ellis A.E."/>
            <person name="Sheldon R.D."/>
            <person name="Lien E.C."/>
            <person name="Burton N.O."/>
            <person name="Wright G.D."/>
            <person name="Reinke A.W."/>
        </authorList>
    </citation>
    <scope>NUCLEOTIDE SEQUENCE</scope>
    <source>
        <strain evidence="1">MYb327</strain>
    </source>
</reference>
<evidence type="ECO:0008006" key="2">
    <source>
        <dbReference type="Google" id="ProtNLM"/>
    </source>
</evidence>